<dbReference type="Proteomes" id="UP000228621">
    <property type="component" value="Unassembled WGS sequence"/>
</dbReference>
<dbReference type="OrthoDB" id="6295692at2"/>
<protein>
    <submittedName>
        <fullName evidence="1">Uncharacterized protein</fullName>
    </submittedName>
</protein>
<dbReference type="AlphaFoldDB" id="A0A2A5JLR4"/>
<organism evidence="1 2">
    <name type="scientific">Pseudoalteromonas piscicida</name>
    <dbReference type="NCBI Taxonomy" id="43662"/>
    <lineage>
        <taxon>Bacteria</taxon>
        <taxon>Pseudomonadati</taxon>
        <taxon>Pseudomonadota</taxon>
        <taxon>Gammaproteobacteria</taxon>
        <taxon>Alteromonadales</taxon>
        <taxon>Pseudoalteromonadaceae</taxon>
        <taxon>Pseudoalteromonas</taxon>
    </lineage>
</organism>
<accession>A0A2A5JLR4</accession>
<proteinExistence type="predicted"/>
<name>A0A2A5JLR4_PSEO7</name>
<dbReference type="RefSeq" id="WP_099643472.1">
    <property type="nucleotide sequence ID" value="NZ_NKHF01000089.1"/>
</dbReference>
<evidence type="ECO:0000313" key="1">
    <source>
        <dbReference type="EMBL" id="PCK30269.1"/>
    </source>
</evidence>
<keyword evidence="2" id="KW-1185">Reference proteome</keyword>
<sequence>MDKELHISAAEGWYSFRIDASGELEFKRVALWVADKQGSVRGLISGTANKKFANYLYNAPYTHGGYIHWDDMTPDQQKKAKQDCQIDIDRLKELQAEDANV</sequence>
<gene>
    <name evidence="1" type="ORF">CEX98_18350</name>
</gene>
<reference evidence="2" key="1">
    <citation type="journal article" date="2019" name="Genome Announc.">
        <title>Draft Genome Sequence of Pseudoalteromonas piscicida Strain 36Y ROTHPW, an Hypersaline Seawater Isolate from the South Coast of Sonora, Mexico.</title>
        <authorList>
            <person name="Sanchez-Diaz R."/>
            <person name="Molina-Garza Z.J."/>
            <person name="Cruz-Suarez L.E."/>
            <person name="Selvin J."/>
            <person name="Kiran G.S."/>
            <person name="Ibarra-Gamez J.C."/>
            <person name="Gomez-Gil B."/>
            <person name="Galaviz-Silva L."/>
        </authorList>
    </citation>
    <scope>NUCLEOTIDE SEQUENCE [LARGE SCALE GENOMIC DNA]</scope>
    <source>
        <strain evidence="2">36Y_RITHPW</strain>
    </source>
</reference>
<dbReference type="EMBL" id="NKHF01000089">
    <property type="protein sequence ID" value="PCK30269.1"/>
    <property type="molecule type" value="Genomic_DNA"/>
</dbReference>
<evidence type="ECO:0000313" key="2">
    <source>
        <dbReference type="Proteomes" id="UP000228621"/>
    </source>
</evidence>
<comment type="caution">
    <text evidence="1">The sequence shown here is derived from an EMBL/GenBank/DDBJ whole genome shotgun (WGS) entry which is preliminary data.</text>
</comment>